<evidence type="ECO:0000259" key="9">
    <source>
        <dbReference type="Pfam" id="PF09402"/>
    </source>
</evidence>
<dbReference type="EMBL" id="BTGU01000003">
    <property type="protein sequence ID" value="GMN30762.1"/>
    <property type="molecule type" value="Genomic_DNA"/>
</dbReference>
<comment type="subcellular location">
    <subcellularLocation>
        <location evidence="1">Nucleus inner membrane</location>
    </subcellularLocation>
</comment>
<evidence type="ECO:0000256" key="6">
    <source>
        <dbReference type="ARBA" id="ARBA00023242"/>
    </source>
</evidence>
<dbReference type="AlphaFoldDB" id="A0AA88CUY2"/>
<dbReference type="GO" id="GO:0071763">
    <property type="term" value="P:nuclear membrane organization"/>
    <property type="evidence" value="ECO:0007669"/>
    <property type="project" value="TreeGrafter"/>
</dbReference>
<feature type="compositionally biased region" description="Low complexity" evidence="7">
    <location>
        <begin position="13"/>
        <end position="24"/>
    </location>
</feature>
<keyword evidence="4 8" id="KW-1133">Transmembrane helix</keyword>
<feature type="transmembrane region" description="Helical" evidence="8">
    <location>
        <begin position="240"/>
        <end position="263"/>
    </location>
</feature>
<sequence>MSSSASKKRQKPKSLSPSNPSLKSMFLWEPPDDLFPSRDELFSLAAAMTIAAFVFLTFNFFFTTRLPTPFCDTGLDASDFLSGNSAVAENRRSLHIEDESHLVCDNCEPCPSNGKCNQGKLECVRGYRKHGNICVEDGDISQTSQWVQLRLCESYAQYLCGGAGMIWVHEDEIWSVLDGHELTEHVGSDKAVNNYTKNKAMEAVVKVLETRTNAQGVRELKCPDVLADSYKLFSCRVHQWISNNVLVILPTCLLILGCVWLIWKVRQRLYLSGRADELYQQICEILEEKALTSKRMNGESESWVIASRLRDHLLSPKERKKPALWKKVAELVQEDSRVERYPKLVKGESKVVWEWQVEGSLSSTRMRQKDEASKLKSPEITAVNSDQHRHRLKTGSKLQPAEC</sequence>
<evidence type="ECO:0000256" key="1">
    <source>
        <dbReference type="ARBA" id="ARBA00004540"/>
    </source>
</evidence>
<evidence type="ECO:0000256" key="3">
    <source>
        <dbReference type="ARBA" id="ARBA00022692"/>
    </source>
</evidence>
<keyword evidence="2" id="KW-0597">Phosphoprotein</keyword>
<dbReference type="Gene3D" id="1.10.10.1180">
    <property type="entry name" value="MAN1, winged-helix domain"/>
    <property type="match status" value="1"/>
</dbReference>
<evidence type="ECO:0000256" key="8">
    <source>
        <dbReference type="SAM" id="Phobius"/>
    </source>
</evidence>
<evidence type="ECO:0000256" key="5">
    <source>
        <dbReference type="ARBA" id="ARBA00023136"/>
    </source>
</evidence>
<comment type="caution">
    <text evidence="10">The sequence shown here is derived from an EMBL/GenBank/DDBJ whole genome shotgun (WGS) entry which is preliminary data.</text>
</comment>
<keyword evidence="5 8" id="KW-0472">Membrane</keyword>
<feature type="compositionally biased region" description="Basic and acidic residues" evidence="7">
    <location>
        <begin position="367"/>
        <end position="377"/>
    </location>
</feature>
<dbReference type="PANTHER" id="PTHR47808">
    <property type="entry name" value="INNER NUCLEAR MEMBRANE PROTEIN HEH2-RELATED"/>
    <property type="match status" value="1"/>
</dbReference>
<protein>
    <recommendedName>
        <fullName evidence="9">Man1/Src1-like C-terminal domain-containing protein</fullName>
    </recommendedName>
</protein>
<dbReference type="GO" id="GO:0005637">
    <property type="term" value="C:nuclear inner membrane"/>
    <property type="evidence" value="ECO:0007669"/>
    <property type="project" value="UniProtKB-SubCell"/>
</dbReference>
<dbReference type="Pfam" id="PF09402">
    <property type="entry name" value="MSC"/>
    <property type="match status" value="1"/>
</dbReference>
<dbReference type="InterPro" id="IPR041885">
    <property type="entry name" value="MAN1_winged_helix_dom"/>
</dbReference>
<proteinExistence type="predicted"/>
<organism evidence="10 11">
    <name type="scientific">Ficus carica</name>
    <name type="common">Common fig</name>
    <dbReference type="NCBI Taxonomy" id="3494"/>
    <lineage>
        <taxon>Eukaryota</taxon>
        <taxon>Viridiplantae</taxon>
        <taxon>Streptophyta</taxon>
        <taxon>Embryophyta</taxon>
        <taxon>Tracheophyta</taxon>
        <taxon>Spermatophyta</taxon>
        <taxon>Magnoliopsida</taxon>
        <taxon>eudicotyledons</taxon>
        <taxon>Gunneridae</taxon>
        <taxon>Pentapetalae</taxon>
        <taxon>rosids</taxon>
        <taxon>fabids</taxon>
        <taxon>Rosales</taxon>
        <taxon>Moraceae</taxon>
        <taxon>Ficeae</taxon>
        <taxon>Ficus</taxon>
    </lineage>
</organism>
<evidence type="ECO:0000256" key="7">
    <source>
        <dbReference type="SAM" id="MobiDB-lite"/>
    </source>
</evidence>
<name>A0AA88CUY2_FICCA</name>
<dbReference type="InterPro" id="IPR018996">
    <property type="entry name" value="Man1/Src1-like_C"/>
</dbReference>
<evidence type="ECO:0000313" key="11">
    <source>
        <dbReference type="Proteomes" id="UP001187192"/>
    </source>
</evidence>
<evidence type="ECO:0000313" key="10">
    <source>
        <dbReference type="EMBL" id="GMN30762.1"/>
    </source>
</evidence>
<feature type="region of interest" description="Disordered" evidence="7">
    <location>
        <begin position="361"/>
        <end position="403"/>
    </location>
</feature>
<dbReference type="PANTHER" id="PTHR47808:SF2">
    <property type="entry name" value="LEM DOMAIN-CONTAINING PROTEIN 2"/>
    <property type="match status" value="1"/>
</dbReference>
<keyword evidence="6" id="KW-0539">Nucleus</keyword>
<dbReference type="GO" id="GO:0034399">
    <property type="term" value="C:nuclear periphery"/>
    <property type="evidence" value="ECO:0007669"/>
    <property type="project" value="TreeGrafter"/>
</dbReference>
<feature type="region of interest" description="Disordered" evidence="7">
    <location>
        <begin position="1"/>
        <end position="24"/>
    </location>
</feature>
<gene>
    <name evidence="10" type="ORF">TIFTF001_002951</name>
</gene>
<dbReference type="GO" id="GO:0005783">
    <property type="term" value="C:endoplasmic reticulum"/>
    <property type="evidence" value="ECO:0007669"/>
    <property type="project" value="TreeGrafter"/>
</dbReference>
<keyword evidence="3 8" id="KW-0812">Transmembrane</keyword>
<accession>A0AA88CUY2</accession>
<dbReference type="Proteomes" id="UP001187192">
    <property type="component" value="Unassembled WGS sequence"/>
</dbReference>
<feature type="transmembrane region" description="Helical" evidence="8">
    <location>
        <begin position="41"/>
        <end position="62"/>
    </location>
</feature>
<reference evidence="10" key="1">
    <citation type="submission" date="2023-07" db="EMBL/GenBank/DDBJ databases">
        <title>draft genome sequence of fig (Ficus carica).</title>
        <authorList>
            <person name="Takahashi T."/>
            <person name="Nishimura K."/>
        </authorList>
    </citation>
    <scope>NUCLEOTIDE SEQUENCE</scope>
</reference>
<keyword evidence="11" id="KW-1185">Reference proteome</keyword>
<dbReference type="InterPro" id="IPR044780">
    <property type="entry name" value="Heh2/Src1"/>
</dbReference>
<feature type="domain" description="Man1/Src1-like C-terminal" evidence="9">
    <location>
        <begin position="58"/>
        <end position="355"/>
    </location>
</feature>
<evidence type="ECO:0000256" key="2">
    <source>
        <dbReference type="ARBA" id="ARBA00022553"/>
    </source>
</evidence>
<dbReference type="GO" id="GO:0003682">
    <property type="term" value="F:chromatin binding"/>
    <property type="evidence" value="ECO:0007669"/>
    <property type="project" value="InterPro"/>
</dbReference>
<evidence type="ECO:0000256" key="4">
    <source>
        <dbReference type="ARBA" id="ARBA00022989"/>
    </source>
</evidence>
<feature type="compositionally biased region" description="Basic residues" evidence="7">
    <location>
        <begin position="1"/>
        <end position="12"/>
    </location>
</feature>